<gene>
    <name evidence="3" type="ORF">P691DRAFT_92020</name>
</gene>
<keyword evidence="4" id="KW-1185">Reference proteome</keyword>
<feature type="compositionally biased region" description="Polar residues" evidence="2">
    <location>
        <begin position="143"/>
        <end position="162"/>
    </location>
</feature>
<accession>A0A9P6C3Z5</accession>
<dbReference type="OrthoDB" id="3069722at2759"/>
<feature type="region of interest" description="Disordered" evidence="2">
    <location>
        <begin position="1"/>
        <end position="176"/>
    </location>
</feature>
<evidence type="ECO:0000313" key="4">
    <source>
        <dbReference type="Proteomes" id="UP000807342"/>
    </source>
</evidence>
<feature type="coiled-coil region" evidence="1">
    <location>
        <begin position="215"/>
        <end position="242"/>
    </location>
</feature>
<protein>
    <submittedName>
        <fullName evidence="3">Uncharacterized protein</fullName>
    </submittedName>
</protein>
<keyword evidence="1" id="KW-0175">Coiled coil</keyword>
<feature type="compositionally biased region" description="Polar residues" evidence="2">
    <location>
        <begin position="57"/>
        <end position="79"/>
    </location>
</feature>
<dbReference type="AlphaFoldDB" id="A0A9P6C3Z5"/>
<dbReference type="EMBL" id="MU151186">
    <property type="protein sequence ID" value="KAF9447773.1"/>
    <property type="molecule type" value="Genomic_DNA"/>
</dbReference>
<name>A0A9P6C3Z5_9AGAR</name>
<sequence length="287" mass="31834">MSAAEYYHSTPGPEHGQFQSTDSFWKGGQPAPSNDTQSPPLHIPPPKGSNEDYVSPQDPSFSLTNFPSNYNSSTSSQTKPAPIPPPENAIPVPPPRVQPTVHAQSPPAPQSPDSAVTDESDDSLVHVRRPSGGTNVSHHRSDSLNLTRNNLQHHNGLSSGMTSPGRDYGPSSSRRRLRAKELATHGKDTLIYMLIKQETRSDEFQKMFRGALEKLEQYKLDLLEANNHCRRLERACQKLTDERMLMHTQATEAVAKAQQQTLAAQQELSICKLRLEHAEQALYVTFP</sequence>
<evidence type="ECO:0000256" key="2">
    <source>
        <dbReference type="SAM" id="MobiDB-lite"/>
    </source>
</evidence>
<comment type="caution">
    <text evidence="3">The sequence shown here is derived from an EMBL/GenBank/DDBJ whole genome shotgun (WGS) entry which is preliminary data.</text>
</comment>
<proteinExistence type="predicted"/>
<feature type="compositionally biased region" description="Pro residues" evidence="2">
    <location>
        <begin position="81"/>
        <end position="97"/>
    </location>
</feature>
<reference evidence="3" key="1">
    <citation type="submission" date="2020-11" db="EMBL/GenBank/DDBJ databases">
        <authorList>
            <consortium name="DOE Joint Genome Institute"/>
            <person name="Ahrendt S."/>
            <person name="Riley R."/>
            <person name="Andreopoulos W."/>
            <person name="Labutti K."/>
            <person name="Pangilinan J."/>
            <person name="Ruiz-Duenas F.J."/>
            <person name="Barrasa J.M."/>
            <person name="Sanchez-Garcia M."/>
            <person name="Camarero S."/>
            <person name="Miyauchi S."/>
            <person name="Serrano A."/>
            <person name="Linde D."/>
            <person name="Babiker R."/>
            <person name="Drula E."/>
            <person name="Ayuso-Fernandez I."/>
            <person name="Pacheco R."/>
            <person name="Padilla G."/>
            <person name="Ferreira P."/>
            <person name="Barriuso J."/>
            <person name="Kellner H."/>
            <person name="Castanera R."/>
            <person name="Alfaro M."/>
            <person name="Ramirez L."/>
            <person name="Pisabarro A.G."/>
            <person name="Kuo A."/>
            <person name="Tritt A."/>
            <person name="Lipzen A."/>
            <person name="He G."/>
            <person name="Yan M."/>
            <person name="Ng V."/>
            <person name="Cullen D."/>
            <person name="Martin F."/>
            <person name="Rosso M.-N."/>
            <person name="Henrissat B."/>
            <person name="Hibbett D."/>
            <person name="Martinez A.T."/>
            <person name="Grigoriev I.V."/>
        </authorList>
    </citation>
    <scope>NUCLEOTIDE SEQUENCE</scope>
    <source>
        <strain evidence="3">MF-IS2</strain>
    </source>
</reference>
<evidence type="ECO:0000256" key="1">
    <source>
        <dbReference type="SAM" id="Coils"/>
    </source>
</evidence>
<evidence type="ECO:0000313" key="3">
    <source>
        <dbReference type="EMBL" id="KAF9447773.1"/>
    </source>
</evidence>
<dbReference type="Proteomes" id="UP000807342">
    <property type="component" value="Unassembled WGS sequence"/>
</dbReference>
<organism evidence="3 4">
    <name type="scientific">Macrolepiota fuliginosa MF-IS2</name>
    <dbReference type="NCBI Taxonomy" id="1400762"/>
    <lineage>
        <taxon>Eukaryota</taxon>
        <taxon>Fungi</taxon>
        <taxon>Dikarya</taxon>
        <taxon>Basidiomycota</taxon>
        <taxon>Agaricomycotina</taxon>
        <taxon>Agaricomycetes</taxon>
        <taxon>Agaricomycetidae</taxon>
        <taxon>Agaricales</taxon>
        <taxon>Agaricineae</taxon>
        <taxon>Agaricaceae</taxon>
        <taxon>Macrolepiota</taxon>
    </lineage>
</organism>